<sequence length="282" mass="30438">MSLSLSAWEEVLTNLLSVPVGLSLLARFTPAALAASRYYRLLHRVQSALTLFVHLLLATSNLSLEQALYLKLGLKPKEHERRIHPLVIVTSVPRGALKVQQTILLASLLALGAEAWLSRDPASSLAQLARAILSHASLVISAAVTLLTLPLDGPSLRVSYTLAGLDSIYSQSPETTGAQSSDERLGFAPIEIIFPLLPERLADGTIVPLPEDANGASRSRSRSSEGGQTPEDAPDAEGWVKVAATNKKRDVYVRRTAGGAGRGWELRLELAHDHPLKQQKTE</sequence>
<gene>
    <name evidence="2" type="ORF">OC842_006513</name>
</gene>
<protein>
    <submittedName>
        <fullName evidence="2">Uncharacterized protein</fullName>
    </submittedName>
</protein>
<comment type="caution">
    <text evidence="2">The sequence shown here is derived from an EMBL/GenBank/DDBJ whole genome shotgun (WGS) entry which is preliminary data.</text>
</comment>
<dbReference type="AlphaFoldDB" id="A0AAN6G745"/>
<reference evidence="2" key="1">
    <citation type="journal article" date="2023" name="PhytoFront">
        <title>Draft Genome Resources of Seven Strains of Tilletia horrida, Causal Agent of Kernel Smut of Rice.</title>
        <authorList>
            <person name="Khanal S."/>
            <person name="Antony Babu S."/>
            <person name="Zhou X.G."/>
        </authorList>
    </citation>
    <scope>NUCLEOTIDE SEQUENCE</scope>
    <source>
        <strain evidence="2">TX3</strain>
    </source>
</reference>
<organism evidence="2 3">
    <name type="scientific">Tilletia horrida</name>
    <dbReference type="NCBI Taxonomy" id="155126"/>
    <lineage>
        <taxon>Eukaryota</taxon>
        <taxon>Fungi</taxon>
        <taxon>Dikarya</taxon>
        <taxon>Basidiomycota</taxon>
        <taxon>Ustilaginomycotina</taxon>
        <taxon>Exobasidiomycetes</taxon>
        <taxon>Tilletiales</taxon>
        <taxon>Tilletiaceae</taxon>
        <taxon>Tilletia</taxon>
    </lineage>
</organism>
<accession>A0AAN6G745</accession>
<feature type="region of interest" description="Disordered" evidence="1">
    <location>
        <begin position="207"/>
        <end position="241"/>
    </location>
</feature>
<keyword evidence="3" id="KW-1185">Reference proteome</keyword>
<evidence type="ECO:0000256" key="1">
    <source>
        <dbReference type="SAM" id="MobiDB-lite"/>
    </source>
</evidence>
<evidence type="ECO:0000313" key="3">
    <source>
        <dbReference type="Proteomes" id="UP001176521"/>
    </source>
</evidence>
<name>A0AAN6G745_9BASI</name>
<dbReference type="EMBL" id="JAPDMQ010000599">
    <property type="protein sequence ID" value="KAK0522274.1"/>
    <property type="molecule type" value="Genomic_DNA"/>
</dbReference>
<dbReference type="Proteomes" id="UP001176521">
    <property type="component" value="Unassembled WGS sequence"/>
</dbReference>
<evidence type="ECO:0000313" key="2">
    <source>
        <dbReference type="EMBL" id="KAK0522274.1"/>
    </source>
</evidence>
<proteinExistence type="predicted"/>